<reference evidence="3 4" key="1">
    <citation type="journal article" date="2016" name="Nat. Commun.">
        <title>Thousands of microbial genomes shed light on interconnected biogeochemical processes in an aquifer system.</title>
        <authorList>
            <person name="Anantharaman K."/>
            <person name="Brown C.T."/>
            <person name="Hug L.A."/>
            <person name="Sharon I."/>
            <person name="Castelle C.J."/>
            <person name="Probst A.J."/>
            <person name="Thomas B.C."/>
            <person name="Singh A."/>
            <person name="Wilkins M.J."/>
            <person name="Karaoz U."/>
            <person name="Brodie E.L."/>
            <person name="Williams K.H."/>
            <person name="Hubbard S.S."/>
            <person name="Banfield J.F."/>
        </authorList>
    </citation>
    <scope>NUCLEOTIDE SEQUENCE [LARGE SCALE GENOMIC DNA]</scope>
</reference>
<dbReference type="InterPro" id="IPR027981">
    <property type="entry name" value="DUF4446"/>
</dbReference>
<evidence type="ECO:0000313" key="3">
    <source>
        <dbReference type="EMBL" id="OHA14759.1"/>
    </source>
</evidence>
<dbReference type="Proteomes" id="UP000177171">
    <property type="component" value="Unassembled WGS sequence"/>
</dbReference>
<accession>A0A1G2LV37</accession>
<keyword evidence="2" id="KW-0472">Membrane</keyword>
<evidence type="ECO:0000313" key="4">
    <source>
        <dbReference type="Proteomes" id="UP000177171"/>
    </source>
</evidence>
<gene>
    <name evidence="3" type="ORF">A3G49_03445</name>
</gene>
<protein>
    <recommendedName>
        <fullName evidence="5">DUF4446 domain-containing protein</fullName>
    </recommendedName>
</protein>
<organism evidence="3 4">
    <name type="scientific">Candidatus Sungbacteria bacterium RIFCSPLOWO2_12_FULL_41_11</name>
    <dbReference type="NCBI Taxonomy" id="1802286"/>
    <lineage>
        <taxon>Bacteria</taxon>
        <taxon>Candidatus Sungiibacteriota</taxon>
    </lineage>
</organism>
<feature type="transmembrane region" description="Helical" evidence="2">
    <location>
        <begin position="12"/>
        <end position="30"/>
    </location>
</feature>
<proteinExistence type="predicted"/>
<evidence type="ECO:0008006" key="5">
    <source>
        <dbReference type="Google" id="ProtNLM"/>
    </source>
</evidence>
<evidence type="ECO:0000256" key="2">
    <source>
        <dbReference type="SAM" id="Phobius"/>
    </source>
</evidence>
<feature type="compositionally biased region" description="Basic and acidic residues" evidence="1">
    <location>
        <begin position="135"/>
        <end position="148"/>
    </location>
</feature>
<sequence length="156" mass="17941">MEYLYKNWEYLGLFAVFAANILLFWLVWDLRQKWNLIFGKKISSQEDLIKNVVSGITKAGEKIETLESKTKFLDGIAKISIQKIGFKRYNPFTETGGDQSFTLALLNQNNDGVIISSLYLREGVRVYGKRIEAGKPKQPLSEEEKEVLQETLNPKF</sequence>
<comment type="caution">
    <text evidence="3">The sequence shown here is derived from an EMBL/GenBank/DDBJ whole genome shotgun (WGS) entry which is preliminary data.</text>
</comment>
<dbReference type="AlphaFoldDB" id="A0A1G2LV37"/>
<keyword evidence="2" id="KW-0812">Transmembrane</keyword>
<feature type="region of interest" description="Disordered" evidence="1">
    <location>
        <begin position="135"/>
        <end position="156"/>
    </location>
</feature>
<keyword evidence="2" id="KW-1133">Transmembrane helix</keyword>
<dbReference type="Pfam" id="PF14584">
    <property type="entry name" value="DUF4446"/>
    <property type="match status" value="1"/>
</dbReference>
<dbReference type="EMBL" id="MHQY01000003">
    <property type="protein sequence ID" value="OHA14759.1"/>
    <property type="molecule type" value="Genomic_DNA"/>
</dbReference>
<name>A0A1G2LV37_9BACT</name>
<evidence type="ECO:0000256" key="1">
    <source>
        <dbReference type="SAM" id="MobiDB-lite"/>
    </source>
</evidence>